<dbReference type="SUPFAM" id="SSF47413">
    <property type="entry name" value="lambda repressor-like DNA-binding domains"/>
    <property type="match status" value="1"/>
</dbReference>
<dbReference type="AlphaFoldDB" id="A0AB72YZK2"/>
<dbReference type="SMART" id="SM00354">
    <property type="entry name" value="HTH_LACI"/>
    <property type="match status" value="1"/>
</dbReference>
<evidence type="ECO:0000313" key="7">
    <source>
        <dbReference type="Proteomes" id="UP000003457"/>
    </source>
</evidence>
<dbReference type="PANTHER" id="PTHR30146:SF109">
    <property type="entry name" value="HTH-TYPE TRANSCRIPTIONAL REGULATOR GALS"/>
    <property type="match status" value="1"/>
</dbReference>
<dbReference type="PROSITE" id="PS50943">
    <property type="entry name" value="HTH_CROC1"/>
    <property type="match status" value="1"/>
</dbReference>
<dbReference type="InterPro" id="IPR028082">
    <property type="entry name" value="Peripla_BP_I"/>
</dbReference>
<keyword evidence="1" id="KW-0805">Transcription regulation</keyword>
<dbReference type="InterPro" id="IPR001387">
    <property type="entry name" value="Cro/C1-type_HTH"/>
</dbReference>
<sequence length="354" mass="38715">MGRDGERGSMARGARQTKAASIKDVAALAQVSVPTVSRYLNDRERVSDEKCEKIAKAIEMLGYRPNPIARALVKERTKSIAVLSTNTTLYGQSHCIEGIEESARAAGYSLAIEILSDTSRSKLRASVQSSLDQNPAGVILLNFDQVGNDAFVYLPSDLPTVLIAGGREKETAQISLCERESGYELTKYLLSLGHRTVYHVAIPGDGGDYTRLSGWRRACEEAGVPTTVPIEAEWNPESGREIGRKLGADPEVTAIFAGNDELAMGIIRGLNDAGRKVPEDVSVAGFDDHPIGSIWNPELTTIRQDFRLVGMKSFELLEAKINDLVEGNGHTENWNRYVEIPGELIVRESTRSVR</sequence>
<keyword evidence="3" id="KW-0804">Transcription</keyword>
<gene>
    <name evidence="6" type="ORF">HMPREF9003_0845</name>
</gene>
<dbReference type="GO" id="GO:0003700">
    <property type="term" value="F:DNA-binding transcription factor activity"/>
    <property type="evidence" value="ECO:0007669"/>
    <property type="project" value="TreeGrafter"/>
</dbReference>
<comment type="caution">
    <text evidence="6">The sequence shown here is derived from an EMBL/GenBank/DDBJ whole genome shotgun (WGS) entry which is preliminary data.</text>
</comment>
<organism evidence="6 7">
    <name type="scientific">Bifidobacterium dentium JCVIHMP022</name>
    <dbReference type="NCBI Taxonomy" id="553191"/>
    <lineage>
        <taxon>Bacteria</taxon>
        <taxon>Bacillati</taxon>
        <taxon>Actinomycetota</taxon>
        <taxon>Actinomycetes</taxon>
        <taxon>Bifidobacteriales</taxon>
        <taxon>Bifidobacteriaceae</taxon>
        <taxon>Bifidobacterium</taxon>
    </lineage>
</organism>
<dbReference type="PROSITE" id="PS50932">
    <property type="entry name" value="HTH_LACI_2"/>
    <property type="match status" value="1"/>
</dbReference>
<evidence type="ECO:0000259" key="5">
    <source>
        <dbReference type="PROSITE" id="PS50943"/>
    </source>
</evidence>
<dbReference type="InterPro" id="IPR010982">
    <property type="entry name" value="Lambda_DNA-bd_dom_sf"/>
</dbReference>
<protein>
    <submittedName>
        <fullName evidence="6">Transcriptional regulator, LacI family</fullName>
    </submittedName>
</protein>
<dbReference type="CDD" id="cd01574">
    <property type="entry name" value="PBP1_LacI"/>
    <property type="match status" value="1"/>
</dbReference>
<evidence type="ECO:0000259" key="4">
    <source>
        <dbReference type="PROSITE" id="PS50932"/>
    </source>
</evidence>
<dbReference type="SUPFAM" id="SSF53822">
    <property type="entry name" value="Periplasmic binding protein-like I"/>
    <property type="match status" value="1"/>
</dbReference>
<feature type="domain" description="HTH cro/C1-type" evidence="5">
    <location>
        <begin position="21"/>
        <end position="64"/>
    </location>
</feature>
<evidence type="ECO:0000313" key="6">
    <source>
        <dbReference type="EMBL" id="EFO77111.1"/>
    </source>
</evidence>
<name>A0AB72YZK2_9BIFI</name>
<dbReference type="InterPro" id="IPR000843">
    <property type="entry name" value="HTH_LacI"/>
</dbReference>
<dbReference type="CDD" id="cd01392">
    <property type="entry name" value="HTH_LacI"/>
    <property type="match status" value="1"/>
</dbReference>
<dbReference type="GO" id="GO:0000976">
    <property type="term" value="F:transcription cis-regulatory region binding"/>
    <property type="evidence" value="ECO:0007669"/>
    <property type="project" value="TreeGrafter"/>
</dbReference>
<keyword evidence="2" id="KW-0238">DNA-binding</keyword>
<reference evidence="6 7" key="1">
    <citation type="submission" date="2010-10" db="EMBL/GenBank/DDBJ databases">
        <authorList>
            <person name="Durkin A.S."/>
            <person name="Madupu R."/>
            <person name="Torralba M."/>
            <person name="Gillis M."/>
            <person name="Methe B."/>
            <person name="Sutton G."/>
            <person name="Nelson K.E."/>
        </authorList>
    </citation>
    <scope>NUCLEOTIDE SEQUENCE [LARGE SCALE GENOMIC DNA]</scope>
    <source>
        <strain evidence="6 7">JCVIHMP022</strain>
    </source>
</reference>
<dbReference type="Pfam" id="PF13377">
    <property type="entry name" value="Peripla_BP_3"/>
    <property type="match status" value="1"/>
</dbReference>
<dbReference type="Gene3D" id="3.40.50.2300">
    <property type="match status" value="2"/>
</dbReference>
<accession>A0AB72YZK2</accession>
<dbReference type="PANTHER" id="PTHR30146">
    <property type="entry name" value="LACI-RELATED TRANSCRIPTIONAL REPRESSOR"/>
    <property type="match status" value="1"/>
</dbReference>
<evidence type="ECO:0000256" key="1">
    <source>
        <dbReference type="ARBA" id="ARBA00023015"/>
    </source>
</evidence>
<dbReference type="Pfam" id="PF00356">
    <property type="entry name" value="LacI"/>
    <property type="match status" value="1"/>
</dbReference>
<dbReference type="Proteomes" id="UP000003457">
    <property type="component" value="Unassembled WGS sequence"/>
</dbReference>
<proteinExistence type="predicted"/>
<feature type="domain" description="HTH lacI-type" evidence="4">
    <location>
        <begin position="20"/>
        <end position="74"/>
    </location>
</feature>
<dbReference type="InterPro" id="IPR046335">
    <property type="entry name" value="LacI/GalR-like_sensor"/>
</dbReference>
<dbReference type="Gene3D" id="1.10.260.40">
    <property type="entry name" value="lambda repressor-like DNA-binding domains"/>
    <property type="match status" value="1"/>
</dbReference>
<evidence type="ECO:0000256" key="2">
    <source>
        <dbReference type="ARBA" id="ARBA00023125"/>
    </source>
</evidence>
<dbReference type="EMBL" id="AEHJ01000032">
    <property type="protein sequence ID" value="EFO77111.1"/>
    <property type="molecule type" value="Genomic_DNA"/>
</dbReference>
<evidence type="ECO:0000256" key="3">
    <source>
        <dbReference type="ARBA" id="ARBA00023163"/>
    </source>
</evidence>
<dbReference type="PROSITE" id="PS00356">
    <property type="entry name" value="HTH_LACI_1"/>
    <property type="match status" value="1"/>
</dbReference>